<dbReference type="Gene3D" id="3.30.560.10">
    <property type="entry name" value="Glucose Oxidase, domain 3"/>
    <property type="match status" value="1"/>
</dbReference>
<evidence type="ECO:0000256" key="1">
    <source>
        <dbReference type="ARBA" id="ARBA00010790"/>
    </source>
</evidence>
<organism evidence="5">
    <name type="scientific">Neodiprion lecontei</name>
    <name type="common">Redheaded pine sawfly</name>
    <dbReference type="NCBI Taxonomy" id="441921"/>
    <lineage>
        <taxon>Eukaryota</taxon>
        <taxon>Metazoa</taxon>
        <taxon>Ecdysozoa</taxon>
        <taxon>Arthropoda</taxon>
        <taxon>Hexapoda</taxon>
        <taxon>Insecta</taxon>
        <taxon>Pterygota</taxon>
        <taxon>Neoptera</taxon>
        <taxon>Endopterygota</taxon>
        <taxon>Hymenoptera</taxon>
        <taxon>Tenthredinoidea</taxon>
        <taxon>Diprionidae</taxon>
        <taxon>Diprioninae</taxon>
        <taxon>Neodiprion</taxon>
    </lineage>
</organism>
<dbReference type="Proteomes" id="UP000829291">
    <property type="component" value="Chromosome 2"/>
</dbReference>
<dbReference type="PANTHER" id="PTHR11552">
    <property type="entry name" value="GLUCOSE-METHANOL-CHOLINE GMC OXIDOREDUCTASE"/>
    <property type="match status" value="1"/>
</dbReference>
<dbReference type="InterPro" id="IPR000172">
    <property type="entry name" value="GMC_OxRdtase_N"/>
</dbReference>
<dbReference type="InterPro" id="IPR036188">
    <property type="entry name" value="FAD/NAD-bd_sf"/>
</dbReference>
<dbReference type="GO" id="GO:0050660">
    <property type="term" value="F:flavin adenine dinucleotide binding"/>
    <property type="evidence" value="ECO:0007669"/>
    <property type="project" value="InterPro"/>
</dbReference>
<feature type="region of interest" description="Disordered" evidence="2">
    <location>
        <begin position="65"/>
        <end position="84"/>
    </location>
</feature>
<comment type="similarity">
    <text evidence="1">Belongs to the GMC oxidoreductase family.</text>
</comment>
<dbReference type="Pfam" id="PF05199">
    <property type="entry name" value="GMC_oxred_C"/>
    <property type="match status" value="1"/>
</dbReference>
<gene>
    <name evidence="5" type="primary">LOC107219040</name>
</gene>
<dbReference type="RefSeq" id="XP_015512592.1">
    <property type="nucleotide sequence ID" value="XM_015657106.2"/>
</dbReference>
<evidence type="ECO:0000256" key="2">
    <source>
        <dbReference type="SAM" id="MobiDB-lite"/>
    </source>
</evidence>
<sequence>MSWVPPNLAQLCEPHTTVSTCQPATYMFLALVVRLFGQTKDNRFNHLHGPSLYFSPLLDNRGEQRSTHSADFSINGGGMTKAESRANPLNTHAASAVRPTSAASAPFGRPLKLCALRKPAAQPAYAEEPLYPPLSYHKNAETEAAPRLAMRQIAQIHGEVADDVIPVVESSRDNVGAKFGTGFAMYDTWKQSIILRNSDDIVTGEYSENINHVIASPLADSEPAASGQSFGQGFADEEYDFIVIGAGSAGCVVANRLSENKHWKVLLLEAGIDEPEVADVPAFASMLQASNIDWMYRTQPEKHSCRARRGKTCPWARGKVMGGSSTINYMIYIRGMRSDYDEWEAEGNHGWGYKHVLPYFLKSENNEDPEIVHKNPKYHSKGGYQNVERFPYADKNVGILLDAWQELGYKKIDANANQQIGVMKLQMTSIHGRRQSTNGAFIRPVRYKRRNLEVRTQAHVTRIVIDAKTKRATGVEYSSTNTGFRKVVLARKEVILSAGAINSPKILMLSGVGPKEELSKHGIKLIKDLAVGRNLQDHVTMNGIVIALSNKTRTDKQENEVKHDVFYYKQAQMGPLSATGALQCGVFAQTLYEHGYDKPDIQYAFDASNVKDYLADPGGFEETAVTPLSYYDAINIRPILLSPKSRGVIRLNDTDPLWGQPLIFPKYFTAYPDLESMVAGIRIALDLFATSAFEKHGMELVDAPLPNCEKWKFNTEEYWECVLMEYTGTIYHPVGTCKMGPHTDEKAVVDPELKVHGIKGLRVIDASIMPKIVRGNTNAPTIMIAEKGSDMIKEDWHHHHHQ</sequence>
<dbReference type="Gene3D" id="3.50.50.60">
    <property type="entry name" value="FAD/NAD(P)-binding domain"/>
    <property type="match status" value="1"/>
</dbReference>
<proteinExistence type="inferred from homology"/>
<dbReference type="PROSITE" id="PS00624">
    <property type="entry name" value="GMC_OXRED_2"/>
    <property type="match status" value="1"/>
</dbReference>
<dbReference type="Pfam" id="PF00732">
    <property type="entry name" value="GMC_oxred_N"/>
    <property type="match status" value="1"/>
</dbReference>
<reference evidence="5" key="1">
    <citation type="submission" date="2025-08" db="UniProtKB">
        <authorList>
            <consortium name="RefSeq"/>
        </authorList>
    </citation>
    <scope>IDENTIFICATION</scope>
    <source>
        <tissue evidence="5">Thorax and Abdomen</tissue>
    </source>
</reference>
<dbReference type="AlphaFoldDB" id="A0A6J0BEK5"/>
<evidence type="ECO:0000313" key="5">
    <source>
        <dbReference type="RefSeq" id="XP_015512592.1"/>
    </source>
</evidence>
<dbReference type="SUPFAM" id="SSF54373">
    <property type="entry name" value="FAD-linked reductases, C-terminal domain"/>
    <property type="match status" value="1"/>
</dbReference>
<evidence type="ECO:0000259" key="3">
    <source>
        <dbReference type="PROSITE" id="PS00624"/>
    </source>
</evidence>
<dbReference type="InParanoid" id="A0A6J0BEK5"/>
<dbReference type="PANTHER" id="PTHR11552:SF154">
    <property type="entry name" value="FI04917P"/>
    <property type="match status" value="1"/>
</dbReference>
<dbReference type="KEGG" id="nlo:107219040"/>
<dbReference type="InterPro" id="IPR007867">
    <property type="entry name" value="GMC_OxRtase_C"/>
</dbReference>
<accession>A0A6J0BEK5</accession>
<dbReference type="GO" id="GO:0016614">
    <property type="term" value="F:oxidoreductase activity, acting on CH-OH group of donors"/>
    <property type="evidence" value="ECO:0007669"/>
    <property type="project" value="InterPro"/>
</dbReference>
<keyword evidence="4" id="KW-1185">Reference proteome</keyword>
<dbReference type="OrthoDB" id="269227at2759"/>
<dbReference type="SUPFAM" id="SSF51905">
    <property type="entry name" value="FAD/NAD(P)-binding domain"/>
    <property type="match status" value="1"/>
</dbReference>
<name>A0A6J0BEK5_NEOLC</name>
<feature type="domain" description="Glucose-methanol-choline oxidoreductase N-terminal" evidence="3">
    <location>
        <begin position="499"/>
        <end position="513"/>
    </location>
</feature>
<protein>
    <submittedName>
        <fullName evidence="5">Glucose dehydrogenase [FAD, quinone]-like</fullName>
    </submittedName>
</protein>
<evidence type="ECO:0000313" key="4">
    <source>
        <dbReference type="Proteomes" id="UP000829291"/>
    </source>
</evidence>
<dbReference type="InterPro" id="IPR012132">
    <property type="entry name" value="GMC_OxRdtase"/>
</dbReference>
<dbReference type="GeneID" id="107219040"/>